<proteinExistence type="predicted"/>
<dbReference type="EMBL" id="CP009889">
    <property type="protein sequence ID" value="AIY67060.1"/>
    <property type="molecule type" value="Genomic_DNA"/>
</dbReference>
<evidence type="ECO:0000313" key="1">
    <source>
        <dbReference type="EMBL" id="AIY67060.1"/>
    </source>
</evidence>
<organism evidence="1 2">
    <name type="scientific">Pseudoalteromonas piratica</name>
    <dbReference type="NCBI Taxonomy" id="1348114"/>
    <lineage>
        <taxon>Bacteria</taxon>
        <taxon>Pseudomonadati</taxon>
        <taxon>Pseudomonadota</taxon>
        <taxon>Gammaproteobacteria</taxon>
        <taxon>Alteromonadales</taxon>
        <taxon>Pseudoalteromonadaceae</taxon>
        <taxon>Pseudoalteromonas</taxon>
    </lineage>
</organism>
<gene>
    <name evidence="1" type="ORF">OM33_18475</name>
</gene>
<dbReference type="STRING" id="1348114.OM33_18475"/>
<dbReference type="HOGENOM" id="CLU_501397_0_0_6"/>
<reference evidence="1 2" key="1">
    <citation type="submission" date="2014-11" db="EMBL/GenBank/DDBJ databases">
        <title>Complete Genome Sequence of Pseudoalteromonas sp. Strain OCN003 Isolated from Kaneohe Bay, Oahu, Hawaii.</title>
        <authorList>
            <person name="Beurmann S."/>
            <person name="Videau P."/>
            <person name="Ushijima B."/>
            <person name="Smith A.M."/>
            <person name="Aeby G.S."/>
            <person name="Callahan S.M."/>
            <person name="Belcaid M."/>
        </authorList>
    </citation>
    <scope>NUCLEOTIDE SEQUENCE [LARGE SCALE GENOMIC DNA]</scope>
    <source>
        <strain evidence="1 2">OCN003</strain>
    </source>
</reference>
<dbReference type="AlphaFoldDB" id="A0A0A7EK72"/>
<dbReference type="KEGG" id="pseo:OM33_18475"/>
<dbReference type="Proteomes" id="UP000030341">
    <property type="component" value="Chromosome 2"/>
</dbReference>
<accession>A0A0A7EK72</accession>
<keyword evidence="2" id="KW-1185">Reference proteome</keyword>
<dbReference type="OrthoDB" id="6297978at2"/>
<sequence length="543" mass="62237">MTPSEQLNNCLNSVETLFNLYKDKKNWDRVYPQLVSSATQIESIFNTNQQLAFAYFNAYDAQRDYASNLLMRQSFIICFIAQLSGLNRIAMVKLIQSAISQLITIRDILNTVSHGKKLTVDQRNAYQQRFRQSYVLFKSHLNKLPLIQTQLTSAIKQRPCYSQHYAIIHLAYSLAKQITPTKNYKGLSLRNSLAHIYLNTKQAYDNSLLVRLASIFNTPLPGESLYFEGNKYLVLGSITNKKLLCYDQVNNTHTELNNSLSVIDNGLTISKHDSAFYNTWSKLPELKNVVSKPFVDEYFSRNDLNAIRKATDLSMGKLLNELNKNPNAHALVMNLSDRVCDKPINDIRHAIALLGVEQLPDLLENQQLMQRLSAMGKVNWYTVESRLTTLVKFIEYYKTIDVHFPCQKLINYALKYIAFYLKLHPYGLILSTDTRLPNARVNKIDTLLNFYTFQKVVMPDVIKTNPFYQISTADFDMNNASPMQSACFLHLVLINAVFLGQHLTDLPAHLKQQLNIATTQLNIENLDNYLDNLLDISPVNSLF</sequence>
<name>A0A0A7EK72_9GAMM</name>
<protein>
    <submittedName>
        <fullName evidence="1">Uncharacterized protein</fullName>
    </submittedName>
</protein>
<evidence type="ECO:0000313" key="2">
    <source>
        <dbReference type="Proteomes" id="UP000030341"/>
    </source>
</evidence>
<dbReference type="RefSeq" id="WP_040135806.1">
    <property type="nucleotide sequence ID" value="NZ_CP009889.1"/>
</dbReference>